<evidence type="ECO:0008006" key="4">
    <source>
        <dbReference type="Google" id="ProtNLM"/>
    </source>
</evidence>
<keyword evidence="1" id="KW-0472">Membrane</keyword>
<organism evidence="2 3">
    <name type="scientific">Hoylesella buccalis</name>
    <dbReference type="NCBI Taxonomy" id="28127"/>
    <lineage>
        <taxon>Bacteria</taxon>
        <taxon>Pseudomonadati</taxon>
        <taxon>Bacteroidota</taxon>
        <taxon>Bacteroidia</taxon>
        <taxon>Bacteroidales</taxon>
        <taxon>Prevotellaceae</taxon>
        <taxon>Hoylesella</taxon>
    </lineage>
</organism>
<sequence length="190" mass="21368">MNNDNSFHVSSILNLSTAYLREIISKKIYMMRKVLRFTFFLLFTLGITNAGAQGKLVNIELTNGSIIHFTLDQNPVIKYSTIDVTVIYSAGNMEYKMSEIKRITLGDQSSTGIKTDGMGKVTGNMHYSNGTFIFEGFKKGCKIVIYDMSGRQVKSYRVKTSGDLIIPTIEIPSGIYIIKANNITYKFIKK</sequence>
<accession>A0A2N6QQL5</accession>
<reference evidence="2 3" key="1">
    <citation type="submission" date="2017-09" db="EMBL/GenBank/DDBJ databases">
        <title>Bacterial strain isolated from the female urinary microbiota.</title>
        <authorList>
            <person name="Thomas-White K."/>
            <person name="Kumar N."/>
            <person name="Forster S."/>
            <person name="Putonti C."/>
            <person name="Lawley T."/>
            <person name="Wolfe A.J."/>
        </authorList>
    </citation>
    <scope>NUCLEOTIDE SEQUENCE [LARGE SCALE GENOMIC DNA]</scope>
    <source>
        <strain evidence="2 3">UMB0536</strain>
    </source>
</reference>
<dbReference type="OrthoDB" id="1068891at2"/>
<feature type="transmembrane region" description="Helical" evidence="1">
    <location>
        <begin position="34"/>
        <end position="52"/>
    </location>
</feature>
<dbReference type="AlphaFoldDB" id="A0A2N6QQL5"/>
<dbReference type="NCBIfam" id="TIGR04183">
    <property type="entry name" value="Por_Secre_tail"/>
    <property type="match status" value="1"/>
</dbReference>
<gene>
    <name evidence="2" type="ORF">CJ231_07240</name>
</gene>
<name>A0A2N6QQL5_9BACT</name>
<keyword evidence="1" id="KW-0812">Transmembrane</keyword>
<comment type="caution">
    <text evidence="2">The sequence shown here is derived from an EMBL/GenBank/DDBJ whole genome shotgun (WGS) entry which is preliminary data.</text>
</comment>
<evidence type="ECO:0000256" key="1">
    <source>
        <dbReference type="SAM" id="Phobius"/>
    </source>
</evidence>
<proteinExistence type="predicted"/>
<evidence type="ECO:0000313" key="2">
    <source>
        <dbReference type="EMBL" id="PMC24068.1"/>
    </source>
</evidence>
<dbReference type="EMBL" id="PNGJ01000005">
    <property type="protein sequence ID" value="PMC24068.1"/>
    <property type="molecule type" value="Genomic_DNA"/>
</dbReference>
<dbReference type="Proteomes" id="UP000235564">
    <property type="component" value="Unassembled WGS sequence"/>
</dbReference>
<dbReference type="InterPro" id="IPR026444">
    <property type="entry name" value="Secre_tail"/>
</dbReference>
<protein>
    <recommendedName>
        <fullName evidence="4">T9SS C-terminal target domain-containing protein</fullName>
    </recommendedName>
</protein>
<evidence type="ECO:0000313" key="3">
    <source>
        <dbReference type="Proteomes" id="UP000235564"/>
    </source>
</evidence>
<keyword evidence="1" id="KW-1133">Transmembrane helix</keyword>